<feature type="region of interest" description="Disordered" evidence="1">
    <location>
        <begin position="718"/>
        <end position="737"/>
    </location>
</feature>
<feature type="compositionally biased region" description="Basic and acidic residues" evidence="1">
    <location>
        <begin position="719"/>
        <end position="733"/>
    </location>
</feature>
<feature type="region of interest" description="Disordered" evidence="1">
    <location>
        <begin position="672"/>
        <end position="692"/>
    </location>
</feature>
<feature type="region of interest" description="Disordered" evidence="1">
    <location>
        <begin position="826"/>
        <end position="846"/>
    </location>
</feature>
<dbReference type="EMBL" id="JAWJWF010000001">
    <property type="protein sequence ID" value="KAK6641007.1"/>
    <property type="molecule type" value="Genomic_DNA"/>
</dbReference>
<evidence type="ECO:0000256" key="1">
    <source>
        <dbReference type="SAM" id="MobiDB-lite"/>
    </source>
</evidence>
<organism evidence="2 3">
    <name type="scientific">Polyplax serrata</name>
    <name type="common">Common mouse louse</name>
    <dbReference type="NCBI Taxonomy" id="468196"/>
    <lineage>
        <taxon>Eukaryota</taxon>
        <taxon>Metazoa</taxon>
        <taxon>Ecdysozoa</taxon>
        <taxon>Arthropoda</taxon>
        <taxon>Hexapoda</taxon>
        <taxon>Insecta</taxon>
        <taxon>Pterygota</taxon>
        <taxon>Neoptera</taxon>
        <taxon>Paraneoptera</taxon>
        <taxon>Psocodea</taxon>
        <taxon>Troctomorpha</taxon>
        <taxon>Phthiraptera</taxon>
        <taxon>Anoplura</taxon>
        <taxon>Polyplacidae</taxon>
        <taxon>Polyplax</taxon>
    </lineage>
</organism>
<reference evidence="2 3" key="1">
    <citation type="submission" date="2023-09" db="EMBL/GenBank/DDBJ databases">
        <title>Genomes of two closely related lineages of the louse Polyplax serrata with different host specificities.</title>
        <authorList>
            <person name="Martinu J."/>
            <person name="Tarabai H."/>
            <person name="Stefka J."/>
            <person name="Hypsa V."/>
        </authorList>
    </citation>
    <scope>NUCLEOTIDE SEQUENCE [LARGE SCALE GENOMIC DNA]</scope>
    <source>
        <strain evidence="2">98ZLc_SE</strain>
    </source>
</reference>
<proteinExistence type="predicted"/>
<sequence>MFKPKFHPMQEVILPDFSDDDNTTTTTNTKSRRVSFGTNHIKEFIVGSAVSAQCVSEYEQAFSSSDSSIPNSSQSAVESSSLNQKTFTIDENFVNPKILQPVAIPEQNVLDNLAKIPKFSSTICFSADSPTADMEFTGGCINLAKSILEKKNKEMTVIIHSKPKVPKDEAQGKDDTKYFEGTQFDMSMTHCFKAKEFRKEEQRFMEGEKTKNFTESENDMSITRCSNLLRNRQSNIVSYDDSDLSSDDSCKENKIPLNMIMQHLDRDSDGEDSLFNPEKSLNDFLNANPFNNSTESEKFNMNESMDITRDNSYKQAFPSISDKFQAESSAMIYNKVQDQDQTITNCNIVLTDILKSSEQTDAEESDMSIADSHICGPVTADEDQEMPMETSNIMDEVQPVGSQNSDIFEGPQKSKIIDCVTPPQPVICQKVADEYKEMQLGVTKTGHEIKEDVSSQNIMTTTNQLLERTKVIECDMSIIGTEECNQIEQNEEKLSVTKVLDECKPVEHELVQEEVMPNEEEIDVTPKSNMLANSFNVSISASPNSHAIKAENRGMVDAVPVLSENEHEKKALDVSISKYNVKEIVKSPETNKVQDCEMEIPETHVCPPCVEHNSPAQMEGIETVDNVQFEKDALKPASAEHIEEMEVDKCTPETAVELVEHELSNCSDSNIVHSSKHLDRPEKTPEKYEVSETEEINSSLCVNEVVEKIPAEVIEEPEACEREPSSENFDKNSKPSNMSEFVQLEKSLTPEKHHGETPIMETSNLGCRSEENIHVPALEEEMDHVNINKSMSELETSSHFGEMEQERDKTKEEILKLDETVPEQIEVDKKESSEEEVPILTDEEETQSPLVDGKVFENLKKQSAEPGCVWTVKEAKYRRSKKVGEWSFVFRLMESTSTLKFRLEVVEEDDDDDMDTCSIVKESELNLDEVEKPVRNEYIETLQFGNEKLKIYLEEEKKMMKTVMNVPYFLDQMNSFAIKLNACLEQVYSVLTKYPGSRLNGSRLTFRLFSFPIFFSTNVTIDLTDLCRLSKSSVTYETDFGSLDEKAIGDIFEKCLRSERSLCEFVIQSNKYLIDIEREMGCLSRRTHIQLLPRDYV</sequence>
<protein>
    <submittedName>
        <fullName evidence="2">Uncharacterized protein</fullName>
    </submittedName>
</protein>
<comment type="caution">
    <text evidence="2">The sequence shown here is derived from an EMBL/GenBank/DDBJ whole genome shotgun (WGS) entry which is preliminary data.</text>
</comment>
<evidence type="ECO:0000313" key="2">
    <source>
        <dbReference type="EMBL" id="KAK6641007.1"/>
    </source>
</evidence>
<keyword evidence="3" id="KW-1185">Reference proteome</keyword>
<gene>
    <name evidence="2" type="ORF">RUM44_012706</name>
</gene>
<name>A0ABR1BGA5_POLSC</name>
<feature type="compositionally biased region" description="Basic and acidic residues" evidence="1">
    <location>
        <begin position="676"/>
        <end position="690"/>
    </location>
</feature>
<evidence type="ECO:0000313" key="3">
    <source>
        <dbReference type="Proteomes" id="UP001359485"/>
    </source>
</evidence>
<feature type="compositionally biased region" description="Acidic residues" evidence="1">
    <location>
        <begin position="833"/>
        <end position="846"/>
    </location>
</feature>
<accession>A0ABR1BGA5</accession>
<dbReference type="Proteomes" id="UP001359485">
    <property type="component" value="Unassembled WGS sequence"/>
</dbReference>